<feature type="compositionally biased region" description="Polar residues" evidence="2">
    <location>
        <begin position="96"/>
        <end position="117"/>
    </location>
</feature>
<dbReference type="SMART" id="SM00184">
    <property type="entry name" value="RING"/>
    <property type="match status" value="1"/>
</dbReference>
<dbReference type="EMBL" id="JAWXYG010000011">
    <property type="protein sequence ID" value="KAK4259067.1"/>
    <property type="molecule type" value="Genomic_DNA"/>
</dbReference>
<dbReference type="CDD" id="cd16449">
    <property type="entry name" value="RING-HC"/>
    <property type="match status" value="1"/>
</dbReference>
<evidence type="ECO:0000256" key="2">
    <source>
        <dbReference type="SAM" id="MobiDB-lite"/>
    </source>
</evidence>
<organism evidence="4 5">
    <name type="scientific">Acacia crassicarpa</name>
    <name type="common">northern wattle</name>
    <dbReference type="NCBI Taxonomy" id="499986"/>
    <lineage>
        <taxon>Eukaryota</taxon>
        <taxon>Viridiplantae</taxon>
        <taxon>Streptophyta</taxon>
        <taxon>Embryophyta</taxon>
        <taxon>Tracheophyta</taxon>
        <taxon>Spermatophyta</taxon>
        <taxon>Magnoliopsida</taxon>
        <taxon>eudicotyledons</taxon>
        <taxon>Gunneridae</taxon>
        <taxon>Pentapetalae</taxon>
        <taxon>rosids</taxon>
        <taxon>fabids</taxon>
        <taxon>Fabales</taxon>
        <taxon>Fabaceae</taxon>
        <taxon>Caesalpinioideae</taxon>
        <taxon>mimosoid clade</taxon>
        <taxon>Acacieae</taxon>
        <taxon>Acacia</taxon>
    </lineage>
</organism>
<feature type="region of interest" description="Disordered" evidence="2">
    <location>
        <begin position="131"/>
        <end position="160"/>
    </location>
</feature>
<dbReference type="SUPFAM" id="SSF57850">
    <property type="entry name" value="RING/U-box"/>
    <property type="match status" value="1"/>
</dbReference>
<dbReference type="InterPro" id="IPR001841">
    <property type="entry name" value="Znf_RING"/>
</dbReference>
<evidence type="ECO:0000313" key="5">
    <source>
        <dbReference type="Proteomes" id="UP001293593"/>
    </source>
</evidence>
<keyword evidence="5" id="KW-1185">Reference proteome</keyword>
<dbReference type="Proteomes" id="UP001293593">
    <property type="component" value="Unassembled WGS sequence"/>
</dbReference>
<comment type="caution">
    <text evidence="4">The sequence shown here is derived from an EMBL/GenBank/DDBJ whole genome shotgun (WGS) entry which is preliminary data.</text>
</comment>
<evidence type="ECO:0000259" key="3">
    <source>
        <dbReference type="PROSITE" id="PS50089"/>
    </source>
</evidence>
<reference evidence="4" key="1">
    <citation type="submission" date="2023-10" db="EMBL/GenBank/DDBJ databases">
        <title>Chromosome-level genome of the transformable northern wattle, Acacia crassicarpa.</title>
        <authorList>
            <person name="Massaro I."/>
            <person name="Sinha N.R."/>
            <person name="Poethig S."/>
            <person name="Leichty A.R."/>
        </authorList>
    </citation>
    <scope>NUCLEOTIDE SEQUENCE</scope>
    <source>
        <strain evidence="4">Acra3RX</strain>
        <tissue evidence="4">Leaf</tissue>
    </source>
</reference>
<evidence type="ECO:0000313" key="4">
    <source>
        <dbReference type="EMBL" id="KAK4259067.1"/>
    </source>
</evidence>
<accession>A0AAE1IY97</accession>
<dbReference type="Pfam" id="PF13920">
    <property type="entry name" value="zf-C3HC4_3"/>
    <property type="match status" value="1"/>
</dbReference>
<proteinExistence type="predicted"/>
<dbReference type="GO" id="GO:0008270">
    <property type="term" value="F:zinc ion binding"/>
    <property type="evidence" value="ECO:0007669"/>
    <property type="project" value="UniProtKB-KW"/>
</dbReference>
<feature type="region of interest" description="Disordered" evidence="2">
    <location>
        <begin position="64"/>
        <end position="117"/>
    </location>
</feature>
<dbReference type="PROSITE" id="PS50089">
    <property type="entry name" value="ZF_RING_2"/>
    <property type="match status" value="1"/>
</dbReference>
<gene>
    <name evidence="4" type="ORF">QN277_005441</name>
</gene>
<dbReference type="InterPro" id="IPR013083">
    <property type="entry name" value="Znf_RING/FYVE/PHD"/>
</dbReference>
<keyword evidence="1" id="KW-0863">Zinc-finger</keyword>
<keyword evidence="1" id="KW-0862">Zinc</keyword>
<sequence length="247" mass="27283">MSQLGVILQESLQREQEERTILGLLTEQMDSVNRDNLSDREPRRRRSFKERLRFTGMGCCGATWGFRPTSVRHDEGGEEEEGDERRQQQQRLQEPNPGQRSSSSDPDCLSPNTSGTGMNLAAALAAERQFRGTQEPEAERQVAAGGNNFRRGGVGAEPGTPWRVSLMRLLEEGEGGDAETTVTVTEKENGGGTGNDTVCCVCMGRKKGAAFIPCGHTFCRVCSRELWLNRGTCPLCNRSILEILDIF</sequence>
<name>A0AAE1IY97_9FABA</name>
<evidence type="ECO:0000256" key="1">
    <source>
        <dbReference type="PROSITE-ProRule" id="PRU00175"/>
    </source>
</evidence>
<feature type="domain" description="RING-type" evidence="3">
    <location>
        <begin position="199"/>
        <end position="237"/>
    </location>
</feature>
<dbReference type="Gene3D" id="3.30.40.10">
    <property type="entry name" value="Zinc/RING finger domain, C3HC4 (zinc finger)"/>
    <property type="match status" value="1"/>
</dbReference>
<protein>
    <recommendedName>
        <fullName evidence="3">RING-type domain-containing protein</fullName>
    </recommendedName>
</protein>
<dbReference type="AlphaFoldDB" id="A0AAE1IY97"/>
<keyword evidence="1" id="KW-0479">Metal-binding</keyword>
<dbReference type="PANTHER" id="PTHR46629">
    <property type="entry name" value="OS01G0917900 PROTEIN"/>
    <property type="match status" value="1"/>
</dbReference>